<keyword evidence="3" id="KW-1185">Reference proteome</keyword>
<dbReference type="AlphaFoldDB" id="A0A179DH58"/>
<dbReference type="InterPro" id="IPR043741">
    <property type="entry name" value="DUF5686"/>
</dbReference>
<gene>
    <name evidence="2" type="ORF">A5893_05455</name>
</gene>
<dbReference type="EMBL" id="LWHJ01000022">
    <property type="protein sequence ID" value="OAQ40395.1"/>
    <property type="molecule type" value="Genomic_DNA"/>
</dbReference>
<protein>
    <recommendedName>
        <fullName evidence="4">Carboxypeptidase-like regulatory domain-containing protein</fullName>
    </recommendedName>
</protein>
<evidence type="ECO:0000256" key="1">
    <source>
        <dbReference type="SAM" id="SignalP"/>
    </source>
</evidence>
<sequence>MKKIFILLLFISFISSTFAQQFIIKGKITDNQKQVIPFTTIFIKGTTKGTSANKEGEFVLKVNKGKYDLAFSAIGFKQLVKSVEIDKNIELNVILSDEVFELKDVVVKSGGEDPAYAIIRKAIKQRKKYLKETPPYTCEVYLKGIQKLLKAPEKFLGRDIKKAGQEIGLDSNRTGILYQSESQSILSFLPPNSYHEEMISSKVAGGNRSFSFNRATELLLNFYENTQEWNGLSNRPFVSPIADNALFYYDYKLIGTTVENGEFINKIQILPKRKYDPAYRGFIYIVEDSWRIYSTDLLMSKESNINLLDTLKINQTYIPVTRKTWMPSNVKLEFTGGFLGFRFGGYYVGVYSNYVLNPKLNPKDFKEVVKITKEVNKKDSIYWSNARPIPLTKEETSNYIKKDSIAKRRESKPYLDSLDKVNNNLKFGKIFLGGYNPRNRFKKEFYHIDPLLPAIFFNTVEGFGINYGASYTKRIDTINNRSLSLKGNIRYGFSNKLFNANTSANIPIGKKLNLGLRLGSDVLDLNDNGTLSTFGNTINSLFYERNYSKFYQKKYGEANLSSRLPFGLSANVGLAYQNNKWLPNSSSYAFRNDPESDYTSNNPYVPQSDFLLFNEYQNFNINASLSYNFSSKYVTYPTGKFYLPSKWPVLTLKYEKAIKNIVGSDANYDFLSLGIRKSNIKLGFYGEFDFSAETGKFLTSKNLQFPDFNHFRGNKALSFTPGQNQFLFLDYYLESTNQSYIEGHAEQNFKGFFTNKIPLLRKLKLQELVGFNYLSTPHLTDYKELYFGLAYTGIKVFYGFAFDGNKQMHSGFKIAYGF</sequence>
<reference evidence="2 3" key="1">
    <citation type="submission" date="2016-04" db="EMBL/GenBank/DDBJ databases">
        <authorList>
            <person name="Evans L.H."/>
            <person name="Alamgir A."/>
            <person name="Owens N."/>
            <person name="Weber N.D."/>
            <person name="Virtaneva K."/>
            <person name="Barbian K."/>
            <person name="Babar A."/>
            <person name="Rosenke K."/>
        </authorList>
    </citation>
    <scope>NUCLEOTIDE SEQUENCE [LARGE SCALE GENOMIC DNA]</scope>
    <source>
        <strain evidence="2 3">CCM 8644</strain>
    </source>
</reference>
<name>A0A179DH58_9SPHI</name>
<reference evidence="2 3" key="2">
    <citation type="submission" date="2016-06" db="EMBL/GenBank/DDBJ databases">
        <title>Pedobacter psychrophilus sp. nov., isolated from Antarctic fragmentary rock.</title>
        <authorList>
            <person name="Svec P."/>
        </authorList>
    </citation>
    <scope>NUCLEOTIDE SEQUENCE [LARGE SCALE GENOMIC DNA]</scope>
    <source>
        <strain evidence="2 3">CCM 8644</strain>
    </source>
</reference>
<dbReference type="Gene3D" id="2.60.40.1120">
    <property type="entry name" value="Carboxypeptidase-like, regulatory domain"/>
    <property type="match status" value="1"/>
</dbReference>
<evidence type="ECO:0000313" key="3">
    <source>
        <dbReference type="Proteomes" id="UP000078459"/>
    </source>
</evidence>
<proteinExistence type="predicted"/>
<feature type="chain" id="PRO_5008100516" description="Carboxypeptidase-like regulatory domain-containing protein" evidence="1">
    <location>
        <begin position="20"/>
        <end position="818"/>
    </location>
</feature>
<feature type="signal peptide" evidence="1">
    <location>
        <begin position="1"/>
        <end position="19"/>
    </location>
</feature>
<dbReference type="Pfam" id="PF18939">
    <property type="entry name" value="DUF5686"/>
    <property type="match status" value="1"/>
</dbReference>
<dbReference type="RefSeq" id="WP_068821633.1">
    <property type="nucleotide sequence ID" value="NZ_LWHJ01000022.1"/>
</dbReference>
<dbReference type="OrthoDB" id="983143at2"/>
<dbReference type="Pfam" id="PF13715">
    <property type="entry name" value="CarbopepD_reg_2"/>
    <property type="match status" value="1"/>
</dbReference>
<evidence type="ECO:0008006" key="4">
    <source>
        <dbReference type="Google" id="ProtNLM"/>
    </source>
</evidence>
<dbReference type="Proteomes" id="UP000078459">
    <property type="component" value="Unassembled WGS sequence"/>
</dbReference>
<evidence type="ECO:0000313" key="2">
    <source>
        <dbReference type="EMBL" id="OAQ40395.1"/>
    </source>
</evidence>
<comment type="caution">
    <text evidence="2">The sequence shown here is derived from an EMBL/GenBank/DDBJ whole genome shotgun (WGS) entry which is preliminary data.</text>
</comment>
<dbReference type="InterPro" id="IPR008969">
    <property type="entry name" value="CarboxyPept-like_regulatory"/>
</dbReference>
<organism evidence="2 3">
    <name type="scientific">Pedobacter psychrophilus</name>
    <dbReference type="NCBI Taxonomy" id="1826909"/>
    <lineage>
        <taxon>Bacteria</taxon>
        <taxon>Pseudomonadati</taxon>
        <taxon>Bacteroidota</taxon>
        <taxon>Sphingobacteriia</taxon>
        <taxon>Sphingobacteriales</taxon>
        <taxon>Sphingobacteriaceae</taxon>
        <taxon>Pedobacter</taxon>
    </lineage>
</organism>
<keyword evidence="1" id="KW-0732">Signal</keyword>
<dbReference type="SUPFAM" id="SSF49464">
    <property type="entry name" value="Carboxypeptidase regulatory domain-like"/>
    <property type="match status" value="1"/>
</dbReference>
<dbReference type="STRING" id="1826909.A5893_05455"/>
<accession>A0A179DH58</accession>